<organism evidence="1 2">
    <name type="scientific">Cacatuid alphaherpesvirus 2</name>
    <dbReference type="NCBI Taxonomy" id="2604840"/>
    <lineage>
        <taxon>Viruses</taxon>
        <taxon>Duplodnaviria</taxon>
        <taxon>Heunggongvirae</taxon>
        <taxon>Peploviricota</taxon>
        <taxon>Herviviricetes</taxon>
        <taxon>Herpesvirales</taxon>
        <taxon>Orthoherpesviridae</taxon>
        <taxon>Alphaherpesvirinae</taxon>
        <taxon>Iltovirus</taxon>
        <taxon>Iltovirus cacatuidalpha2</taxon>
    </lineage>
</organism>
<dbReference type="GeneID" id="80540280"/>
<sequence>MRTENKDCGETKLMWTERDRLSLMGPVLNPACCLTPACWSAIVDNVSRWPEKDIGLLSSFKLGIGGKHFWGLARELRPKLGRDEQECHALIFVPSRLGRWTHAPPPTLLNILAEEISEALLVNFGDGYSCYFAFVMGANVVVPENVRGIFWDYKGKPLMEEFVNGETDTASDLSVIYPLSTESRTGNNMFVTCMITYWPKKRPYSERAAAEMLVKSLILKKSFTVSFNISETSLTGTLKSVDTPNGPKMIVSGEFAENEKPSTSAIRLTPVDKHCDSQSTTEDSCNGRCVMFSWRTAWRKRNVRVNSRVLKKYARISEQLESLNFYACAGRKFVSSCSKLSAAQWSTCRQRDVNGLSSKRYKPYPLGVVYE</sequence>
<dbReference type="KEGG" id="vg:80540280"/>
<dbReference type="RefSeq" id="YP_010801566.1">
    <property type="nucleotide sequence ID" value="NC_076966.1"/>
</dbReference>
<proteinExistence type="predicted"/>
<reference evidence="1" key="1">
    <citation type="journal article" date="2019" name="Vet. Microbiol.">
        <title>Disease surveillance in wild Victorian cacatuids reveals co-infection with multiple agents and detection of novel avian viruses.</title>
        <authorList>
            <person name="Sutherland M."/>
            <person name="Sarker S."/>
            <person name="Vaz P.K."/>
            <person name="Legione A.R."/>
            <person name="Devlin J.M."/>
            <person name="Macwhirter P.L."/>
            <person name="Whiteley P.L."/>
            <person name="Raidal S.R."/>
        </authorList>
    </citation>
    <scope>NUCLEOTIDE SEQUENCE</scope>
    <source>
        <strain evidence="1">97-0001</strain>
    </source>
</reference>
<keyword evidence="2" id="KW-1185">Reference proteome</keyword>
<dbReference type="Proteomes" id="UP001144437">
    <property type="component" value="Segment"/>
</dbReference>
<evidence type="ECO:0000313" key="1">
    <source>
        <dbReference type="EMBL" id="QEG54079.1"/>
    </source>
</evidence>
<protein>
    <submittedName>
        <fullName evidence="1">Uncharacterized protein</fullName>
    </submittedName>
</protein>
<evidence type="ECO:0000313" key="2">
    <source>
        <dbReference type="Proteomes" id="UP001144437"/>
    </source>
</evidence>
<accession>A0A5B9R3Z0</accession>
<dbReference type="EMBL" id="MK360902">
    <property type="protein sequence ID" value="QEG54079.1"/>
    <property type="molecule type" value="Genomic_DNA"/>
</dbReference>
<name>A0A5B9R3Z0_9ALPH</name>